<protein>
    <recommendedName>
        <fullName evidence="5">Recombinase family protein</fullName>
    </recommendedName>
</protein>
<dbReference type="InterPro" id="IPR036162">
    <property type="entry name" value="Resolvase-like_N_sf"/>
</dbReference>
<dbReference type="CDD" id="cd00338">
    <property type="entry name" value="Ser_Recombinase"/>
    <property type="match status" value="1"/>
</dbReference>
<evidence type="ECO:0000313" key="4">
    <source>
        <dbReference type="Proteomes" id="UP000320585"/>
    </source>
</evidence>
<dbReference type="GO" id="GO:0000150">
    <property type="term" value="F:DNA strand exchange activity"/>
    <property type="evidence" value="ECO:0007669"/>
    <property type="project" value="InterPro"/>
</dbReference>
<evidence type="ECO:0000313" key="3">
    <source>
        <dbReference type="EMBL" id="BBK26079.1"/>
    </source>
</evidence>
<dbReference type="InterPro" id="IPR050639">
    <property type="entry name" value="SSR_resolvase"/>
</dbReference>
<dbReference type="RefSeq" id="WP_144269271.1">
    <property type="nucleotide sequence ID" value="NZ_AP019697.1"/>
</dbReference>
<keyword evidence="4" id="KW-1185">Reference proteome</keyword>
<dbReference type="GO" id="GO:0003677">
    <property type="term" value="F:DNA binding"/>
    <property type="evidence" value="ECO:0007669"/>
    <property type="project" value="InterPro"/>
</dbReference>
<dbReference type="InterPro" id="IPR038109">
    <property type="entry name" value="DNA_bind_recomb_sf"/>
</dbReference>
<reference evidence="4" key="1">
    <citation type="submission" date="2019-05" db="EMBL/GenBank/DDBJ databases">
        <title>Complete genome sequencing of Dialister sp. strain 5BBH33.</title>
        <authorList>
            <person name="Sakamoto M."/>
            <person name="Murakami T."/>
            <person name="Mori H."/>
        </authorList>
    </citation>
    <scope>NUCLEOTIDE SEQUENCE [LARGE SCALE GENOMIC DNA]</scope>
    <source>
        <strain evidence="4">5BBH33</strain>
    </source>
</reference>
<dbReference type="Pfam" id="PF00239">
    <property type="entry name" value="Resolvase"/>
    <property type="match status" value="1"/>
</dbReference>
<dbReference type="PROSITE" id="PS51736">
    <property type="entry name" value="RECOMBINASES_3"/>
    <property type="match status" value="1"/>
</dbReference>
<dbReference type="GeneID" id="92717214"/>
<gene>
    <name evidence="3" type="ORF">Dia5BBH33_20140</name>
</gene>
<dbReference type="Gene3D" id="3.90.1750.20">
    <property type="entry name" value="Putative Large Serine Recombinase, Chain B, Domain 2"/>
    <property type="match status" value="1"/>
</dbReference>
<dbReference type="SMART" id="SM00857">
    <property type="entry name" value="Resolvase"/>
    <property type="match status" value="1"/>
</dbReference>
<dbReference type="Gene3D" id="3.40.50.1390">
    <property type="entry name" value="Resolvase, N-terminal catalytic domain"/>
    <property type="match status" value="1"/>
</dbReference>
<evidence type="ECO:0000259" key="2">
    <source>
        <dbReference type="PROSITE" id="PS51737"/>
    </source>
</evidence>
<dbReference type="PANTHER" id="PTHR30461">
    <property type="entry name" value="DNA-INVERTASE FROM LAMBDOID PROPHAGE"/>
    <property type="match status" value="1"/>
</dbReference>
<feature type="domain" description="Resolvase/invertase-type recombinase catalytic" evidence="1">
    <location>
        <begin position="61"/>
        <end position="211"/>
    </location>
</feature>
<dbReference type="Pfam" id="PF07508">
    <property type="entry name" value="Recombinase"/>
    <property type="match status" value="1"/>
</dbReference>
<dbReference type="InterPro" id="IPR011109">
    <property type="entry name" value="DNA_bind_recombinase_dom"/>
</dbReference>
<dbReference type="OrthoDB" id="9769353at2"/>
<sequence>MIIIEKRLKIQETKKWKKGRRTERHREEEKKRIRKGFSENQTVEIIPAKYKGSAAAHRHLRVAAYCRVSTYEDAQAGSFELQIQHFKEQITKNQDWQFVNVYSDEGVSGTSIRKRFGFQHMIADCEAGKIDLILTKSISRFTRNTLDCLDVVRKLKGLNPPVGVCFETENLNTIETNSELILGVISLVAQGESEQKSAAITWSFIERCKKGIAVFSTYNLLGYDKDRFGKIIIADDEAEVVRYIYSLYLDGLSVREVAQQLTEQQIPTIRGNVVWSGSTVRNILRNEKYCGDVLMQKTFPNCNNKLNTRRTFMQ</sequence>
<dbReference type="PROSITE" id="PS51737">
    <property type="entry name" value="RECOMBINASE_DNA_BIND"/>
    <property type="match status" value="1"/>
</dbReference>
<dbReference type="AlphaFoldDB" id="A0A8D5A5K5"/>
<dbReference type="KEGG" id="dho:Dia5BBH33_20140"/>
<dbReference type="EMBL" id="AP019697">
    <property type="protein sequence ID" value="BBK26079.1"/>
    <property type="molecule type" value="Genomic_DNA"/>
</dbReference>
<organism evidence="3 4">
    <name type="scientific">Dialister hominis</name>
    <dbReference type="NCBI Taxonomy" id="2582419"/>
    <lineage>
        <taxon>Bacteria</taxon>
        <taxon>Bacillati</taxon>
        <taxon>Bacillota</taxon>
        <taxon>Negativicutes</taxon>
        <taxon>Veillonellales</taxon>
        <taxon>Veillonellaceae</taxon>
        <taxon>Dialister</taxon>
    </lineage>
</organism>
<accession>A0A8D5A5K5</accession>
<evidence type="ECO:0008006" key="5">
    <source>
        <dbReference type="Google" id="ProtNLM"/>
    </source>
</evidence>
<evidence type="ECO:0000259" key="1">
    <source>
        <dbReference type="PROSITE" id="PS51736"/>
    </source>
</evidence>
<dbReference type="Proteomes" id="UP000320585">
    <property type="component" value="Chromosome"/>
</dbReference>
<proteinExistence type="predicted"/>
<dbReference type="SUPFAM" id="SSF53041">
    <property type="entry name" value="Resolvase-like"/>
    <property type="match status" value="1"/>
</dbReference>
<name>A0A8D5A5K5_9FIRM</name>
<dbReference type="InterPro" id="IPR006119">
    <property type="entry name" value="Resolv_N"/>
</dbReference>
<feature type="domain" description="Recombinase" evidence="2">
    <location>
        <begin position="220"/>
        <end position="314"/>
    </location>
</feature>
<dbReference type="PANTHER" id="PTHR30461:SF23">
    <property type="entry name" value="DNA RECOMBINASE-RELATED"/>
    <property type="match status" value="1"/>
</dbReference>